<accession>A0A426XJP5</accession>
<evidence type="ECO:0000313" key="1">
    <source>
        <dbReference type="EMBL" id="RRT39696.1"/>
    </source>
</evidence>
<organism evidence="1 2">
    <name type="scientific">Ensete ventricosum</name>
    <name type="common">Abyssinian banana</name>
    <name type="synonym">Musa ensete</name>
    <dbReference type="NCBI Taxonomy" id="4639"/>
    <lineage>
        <taxon>Eukaryota</taxon>
        <taxon>Viridiplantae</taxon>
        <taxon>Streptophyta</taxon>
        <taxon>Embryophyta</taxon>
        <taxon>Tracheophyta</taxon>
        <taxon>Spermatophyta</taxon>
        <taxon>Magnoliopsida</taxon>
        <taxon>Liliopsida</taxon>
        <taxon>Zingiberales</taxon>
        <taxon>Musaceae</taxon>
        <taxon>Ensete</taxon>
    </lineage>
</organism>
<dbReference type="EMBL" id="AMZH03019974">
    <property type="protein sequence ID" value="RRT39696.1"/>
    <property type="molecule type" value="Genomic_DNA"/>
</dbReference>
<sequence>MQLPRGPFVALHLRRCSVVAESKSVVKALVEIRHLSKQDPKMCAPLVDANVNVVTALFNLFIYAHEALMCTSGILNALTVAIQLLSPSCHQHVVATLSSIFFVETYRSIIGSKKSLIIALVDLLKALDVLIRSIKDMPEALLGLTFYPLNYITPSSSWSDGEKAVEDVKEGDGADAIVRDLVNGGEHEGESVRWRW</sequence>
<dbReference type="Proteomes" id="UP000287651">
    <property type="component" value="Unassembled WGS sequence"/>
</dbReference>
<evidence type="ECO:0000313" key="2">
    <source>
        <dbReference type="Proteomes" id="UP000287651"/>
    </source>
</evidence>
<reference evidence="1 2" key="1">
    <citation type="journal article" date="2014" name="Agronomy (Basel)">
        <title>A Draft Genome Sequence for Ensete ventricosum, the Drought-Tolerant Tree Against Hunger.</title>
        <authorList>
            <person name="Harrison J."/>
            <person name="Moore K.A."/>
            <person name="Paszkiewicz K."/>
            <person name="Jones T."/>
            <person name="Grant M."/>
            <person name="Ambacheew D."/>
            <person name="Muzemil S."/>
            <person name="Studholme D.J."/>
        </authorList>
    </citation>
    <scope>NUCLEOTIDE SEQUENCE [LARGE SCALE GENOMIC DNA]</scope>
</reference>
<gene>
    <name evidence="1" type="ORF">B296_00022367</name>
</gene>
<proteinExistence type="predicted"/>
<protein>
    <submittedName>
        <fullName evidence="1">Uncharacterized protein</fullName>
    </submittedName>
</protein>
<name>A0A426XJP5_ENSVE</name>
<comment type="caution">
    <text evidence="1">The sequence shown here is derived from an EMBL/GenBank/DDBJ whole genome shotgun (WGS) entry which is preliminary data.</text>
</comment>
<dbReference type="AlphaFoldDB" id="A0A426XJP5"/>